<organism evidence="2 3">
    <name type="scientific">Gordonia phage GMA3</name>
    <dbReference type="NCBI Taxonomy" id="1647284"/>
    <lineage>
        <taxon>Viruses</taxon>
        <taxon>Duplodnaviria</taxon>
        <taxon>Heunggongvirae</taxon>
        <taxon>Uroviricota</taxon>
        <taxon>Caudoviricetes</taxon>
        <taxon>Gamtrevirus</taxon>
        <taxon>Gamtrevirus GMA3</taxon>
    </lineage>
</organism>
<dbReference type="RefSeq" id="YP_009188622.1">
    <property type="nucleotide sequence ID" value="NC_028668.1"/>
</dbReference>
<reference evidence="2 3" key="1">
    <citation type="journal article" date="2015" name="PLoS ONE">
        <title>Lysis to Kill: Evaluation of the Lytic Abilities, and Genomics of Nine Bacteriophages Infective for Gordonia spp. and Their Potential Use in Activated Sludge Foam Biocontrol.</title>
        <authorList>
            <person name="Dyson Z.A."/>
            <person name="Tucci J."/>
            <person name="Seviour R.J."/>
            <person name="Petrovski S."/>
        </authorList>
    </citation>
    <scope>NUCLEOTIDE SEQUENCE [LARGE SCALE GENOMIC DNA]</scope>
</reference>
<gene>
    <name evidence="2" type="ORF">GMA3_54</name>
</gene>
<proteinExistence type="predicted"/>
<dbReference type="KEGG" id="vg:26516925"/>
<feature type="coiled-coil region" evidence="1">
    <location>
        <begin position="4"/>
        <end position="38"/>
    </location>
</feature>
<dbReference type="EMBL" id="KR063279">
    <property type="protein sequence ID" value="AKL88231.1"/>
    <property type="molecule type" value="Genomic_DNA"/>
</dbReference>
<keyword evidence="1" id="KW-0175">Coiled coil</keyword>
<accession>A0A0K0NKK1</accession>
<evidence type="ECO:0000313" key="2">
    <source>
        <dbReference type="EMBL" id="AKL88231.1"/>
    </source>
</evidence>
<evidence type="ECO:0000256" key="1">
    <source>
        <dbReference type="SAM" id="Coils"/>
    </source>
</evidence>
<sequence length="112" mass="12504">MANAEEVENALQELRAAAEEYLESQNALQAAFDEIERQVNLIEEYIAPLVALENIDMSDGVSSDWLFENEDEDNPSTLITREVIGIVGEVINAFCEAFSVKIVSKPRKGTRK</sequence>
<protein>
    <submittedName>
        <fullName evidence="2">Uncharacterized protein</fullName>
    </submittedName>
</protein>
<dbReference type="GeneID" id="26516925"/>
<name>A0A0K0NKK1_9CAUD</name>
<keyword evidence="3" id="KW-1185">Reference proteome</keyword>
<evidence type="ECO:0000313" key="3">
    <source>
        <dbReference type="Proteomes" id="UP000204451"/>
    </source>
</evidence>
<dbReference type="Proteomes" id="UP000204451">
    <property type="component" value="Segment"/>
</dbReference>